<dbReference type="PANTHER" id="PTHR43895:SF32">
    <property type="entry name" value="SERINE_THREONINE-PROTEIN KINASE CHK1"/>
    <property type="match status" value="1"/>
</dbReference>
<dbReference type="InterPro" id="IPR000719">
    <property type="entry name" value="Prot_kinase_dom"/>
</dbReference>
<dbReference type="GeneID" id="36581004"/>
<dbReference type="RefSeq" id="XP_024740645.1">
    <property type="nucleotide sequence ID" value="XM_024872924.1"/>
</dbReference>
<feature type="non-terminal residue" evidence="12">
    <location>
        <position position="653"/>
    </location>
</feature>
<dbReference type="GO" id="GO:0004674">
    <property type="term" value="F:protein serine/threonine kinase activity"/>
    <property type="evidence" value="ECO:0007669"/>
    <property type="project" value="UniProtKB-KW"/>
</dbReference>
<gene>
    <name evidence="12" type="ORF">K444DRAFT_474653</name>
</gene>
<evidence type="ECO:0000256" key="7">
    <source>
        <dbReference type="ARBA" id="ARBA00047899"/>
    </source>
</evidence>
<feature type="compositionally biased region" description="Polar residues" evidence="10">
    <location>
        <begin position="141"/>
        <end position="154"/>
    </location>
</feature>
<evidence type="ECO:0000256" key="9">
    <source>
        <dbReference type="PROSITE-ProRule" id="PRU10141"/>
    </source>
</evidence>
<dbReference type="InterPro" id="IPR011009">
    <property type="entry name" value="Kinase-like_dom_sf"/>
</dbReference>
<dbReference type="PANTHER" id="PTHR43895">
    <property type="entry name" value="CALCIUM/CALMODULIN-DEPENDENT PROTEIN KINASE KINASE-RELATED"/>
    <property type="match status" value="1"/>
</dbReference>
<evidence type="ECO:0000256" key="3">
    <source>
        <dbReference type="ARBA" id="ARBA00022679"/>
    </source>
</evidence>
<evidence type="ECO:0000313" key="13">
    <source>
        <dbReference type="Proteomes" id="UP000235371"/>
    </source>
</evidence>
<evidence type="ECO:0000256" key="6">
    <source>
        <dbReference type="ARBA" id="ARBA00022840"/>
    </source>
</evidence>
<dbReference type="InterPro" id="IPR017441">
    <property type="entry name" value="Protein_kinase_ATP_BS"/>
</dbReference>
<dbReference type="SMART" id="SM00220">
    <property type="entry name" value="S_TKc"/>
    <property type="match status" value="1"/>
</dbReference>
<feature type="region of interest" description="Disordered" evidence="10">
    <location>
        <begin position="203"/>
        <end position="225"/>
    </location>
</feature>
<comment type="catalytic activity">
    <reaction evidence="7">
        <text>L-threonyl-[protein] + ATP = O-phospho-L-threonyl-[protein] + ADP + H(+)</text>
        <dbReference type="Rhea" id="RHEA:46608"/>
        <dbReference type="Rhea" id="RHEA-COMP:11060"/>
        <dbReference type="Rhea" id="RHEA-COMP:11605"/>
        <dbReference type="ChEBI" id="CHEBI:15378"/>
        <dbReference type="ChEBI" id="CHEBI:30013"/>
        <dbReference type="ChEBI" id="CHEBI:30616"/>
        <dbReference type="ChEBI" id="CHEBI:61977"/>
        <dbReference type="ChEBI" id="CHEBI:456216"/>
        <dbReference type="EC" id="2.7.11.1"/>
    </reaction>
</comment>
<evidence type="ECO:0000256" key="10">
    <source>
        <dbReference type="SAM" id="MobiDB-lite"/>
    </source>
</evidence>
<organism evidence="12 13">
    <name type="scientific">Hyaloscypha bicolor E</name>
    <dbReference type="NCBI Taxonomy" id="1095630"/>
    <lineage>
        <taxon>Eukaryota</taxon>
        <taxon>Fungi</taxon>
        <taxon>Dikarya</taxon>
        <taxon>Ascomycota</taxon>
        <taxon>Pezizomycotina</taxon>
        <taxon>Leotiomycetes</taxon>
        <taxon>Helotiales</taxon>
        <taxon>Hyaloscyphaceae</taxon>
        <taxon>Hyaloscypha</taxon>
        <taxon>Hyaloscypha bicolor</taxon>
    </lineage>
</organism>
<keyword evidence="6 9" id="KW-0067">ATP-binding</keyword>
<feature type="binding site" evidence="9">
    <location>
        <position position="321"/>
    </location>
    <ligand>
        <name>ATP</name>
        <dbReference type="ChEBI" id="CHEBI:30616"/>
    </ligand>
</feature>
<dbReference type="PROSITE" id="PS00107">
    <property type="entry name" value="PROTEIN_KINASE_ATP"/>
    <property type="match status" value="1"/>
</dbReference>
<dbReference type="SUPFAM" id="SSF56112">
    <property type="entry name" value="Protein kinase-like (PK-like)"/>
    <property type="match status" value="1"/>
</dbReference>
<evidence type="ECO:0000256" key="4">
    <source>
        <dbReference type="ARBA" id="ARBA00022741"/>
    </source>
</evidence>
<evidence type="ECO:0000256" key="2">
    <source>
        <dbReference type="ARBA" id="ARBA00022527"/>
    </source>
</evidence>
<feature type="compositionally biased region" description="Polar residues" evidence="10">
    <location>
        <begin position="17"/>
        <end position="36"/>
    </location>
</feature>
<proteinExistence type="predicted"/>
<evidence type="ECO:0000259" key="11">
    <source>
        <dbReference type="PROSITE" id="PS50011"/>
    </source>
</evidence>
<dbReference type="EMBL" id="KZ613779">
    <property type="protein sequence ID" value="PMD63741.1"/>
    <property type="molecule type" value="Genomic_DNA"/>
</dbReference>
<evidence type="ECO:0000256" key="8">
    <source>
        <dbReference type="ARBA" id="ARBA00048679"/>
    </source>
</evidence>
<dbReference type="InParanoid" id="A0A2J6TL47"/>
<keyword evidence="2" id="KW-0723">Serine/threonine-protein kinase</keyword>
<dbReference type="Proteomes" id="UP000235371">
    <property type="component" value="Unassembled WGS sequence"/>
</dbReference>
<dbReference type="GO" id="GO:0007165">
    <property type="term" value="P:signal transduction"/>
    <property type="evidence" value="ECO:0007669"/>
    <property type="project" value="TreeGrafter"/>
</dbReference>
<dbReference type="FunCoup" id="A0A2J6TL47">
    <property type="interactions" value="245"/>
</dbReference>
<dbReference type="InterPro" id="IPR008271">
    <property type="entry name" value="Ser/Thr_kinase_AS"/>
</dbReference>
<keyword evidence="3" id="KW-0808">Transferase</keyword>
<dbReference type="EC" id="2.7.11.1" evidence="1"/>
<dbReference type="STRING" id="1095630.A0A2J6TL47"/>
<feature type="domain" description="Protein kinase" evidence="11">
    <location>
        <begin position="291"/>
        <end position="595"/>
    </location>
</feature>
<feature type="compositionally biased region" description="Polar residues" evidence="10">
    <location>
        <begin position="106"/>
        <end position="123"/>
    </location>
</feature>
<keyword evidence="13" id="KW-1185">Reference proteome</keyword>
<feature type="region of interest" description="Disordered" evidence="10">
    <location>
        <begin position="1"/>
        <end position="177"/>
    </location>
</feature>
<dbReference type="Gene3D" id="1.10.510.10">
    <property type="entry name" value="Transferase(Phosphotransferase) domain 1"/>
    <property type="match status" value="1"/>
</dbReference>
<evidence type="ECO:0000313" key="12">
    <source>
        <dbReference type="EMBL" id="PMD63741.1"/>
    </source>
</evidence>
<comment type="catalytic activity">
    <reaction evidence="8">
        <text>L-seryl-[protein] + ATP = O-phospho-L-seryl-[protein] + ADP + H(+)</text>
        <dbReference type="Rhea" id="RHEA:17989"/>
        <dbReference type="Rhea" id="RHEA-COMP:9863"/>
        <dbReference type="Rhea" id="RHEA-COMP:11604"/>
        <dbReference type="ChEBI" id="CHEBI:15378"/>
        <dbReference type="ChEBI" id="CHEBI:29999"/>
        <dbReference type="ChEBI" id="CHEBI:30616"/>
        <dbReference type="ChEBI" id="CHEBI:83421"/>
        <dbReference type="ChEBI" id="CHEBI:456216"/>
        <dbReference type="EC" id="2.7.11.1"/>
    </reaction>
</comment>
<name>A0A2J6TL47_9HELO</name>
<accession>A0A2J6TL47</accession>
<dbReference type="OrthoDB" id="4062651at2759"/>
<evidence type="ECO:0000256" key="1">
    <source>
        <dbReference type="ARBA" id="ARBA00012513"/>
    </source>
</evidence>
<keyword evidence="5 12" id="KW-0418">Kinase</keyword>
<sequence length="653" mass="72458">EEEEEETSSEAAEPVTPTDSHNPHTLQMNGKGNSDNAHAFGPIQPRPPLIVNTPATPPPSAGKDTKSLPQQTPKTPITPLQKRPTASTVVSKDGAIKRGLSGLFKRSNSQQANLNIQPLTQAHGSDPVLGKGQRRRPTRRMSATNSAYTTRSNTPPSPGSPAVESEQKPIQRDPSTDEFFAYRRKIRSSTGFSLRDKISNTKSKISFAPTDKEPKNDKRRHRATSVDLESHIPDPADDLRVKLPTRQIWGMAADAGTGLKSRRMSLNLPDDFTVDVVELYSEYTDQSKIVGRRGKHVGKGATANVRLMHRKGCAGEVYAVKEFRGKSTNEKAEDYEQKVKSEYSIAKSVHHPNIVETFRLCKHNGRWNHVMEFCDQGDLFSLVTLKYLGKEDHLNDRLCLFKQLVQGLNYLHNNGIAHRDVKLENLLITKESKLKITDFGVSEVFAGIHPGLRAAGGQCGKEMGEVRLCAPGMCGSPPYVAPEVIAKKGEYDPRPLDVWGAAIVMLCMTANGNLWQEATPGSSPLYDDLVKGWAKWYAKHAGQESPEINTNDYPYVAFFDMHINPPALRRMLLTMLNPDPSKRITMAKVAKDRWFKNVDCCQVDTYDDPAVTIDASKSRTSMKPLGKVVTHDHLPPKMHLGHRLVRLPGSTDM</sequence>
<dbReference type="Pfam" id="PF00069">
    <property type="entry name" value="Pkinase"/>
    <property type="match status" value="1"/>
</dbReference>
<evidence type="ECO:0000256" key="5">
    <source>
        <dbReference type="ARBA" id="ARBA00022777"/>
    </source>
</evidence>
<feature type="non-terminal residue" evidence="12">
    <location>
        <position position="1"/>
    </location>
</feature>
<reference evidence="12 13" key="1">
    <citation type="submission" date="2016-04" db="EMBL/GenBank/DDBJ databases">
        <title>A degradative enzymes factory behind the ericoid mycorrhizal symbiosis.</title>
        <authorList>
            <consortium name="DOE Joint Genome Institute"/>
            <person name="Martino E."/>
            <person name="Morin E."/>
            <person name="Grelet G."/>
            <person name="Kuo A."/>
            <person name="Kohler A."/>
            <person name="Daghino S."/>
            <person name="Barry K."/>
            <person name="Choi C."/>
            <person name="Cichocki N."/>
            <person name="Clum A."/>
            <person name="Copeland A."/>
            <person name="Hainaut M."/>
            <person name="Haridas S."/>
            <person name="Labutti K."/>
            <person name="Lindquist E."/>
            <person name="Lipzen A."/>
            <person name="Khouja H.-R."/>
            <person name="Murat C."/>
            <person name="Ohm R."/>
            <person name="Olson A."/>
            <person name="Spatafora J."/>
            <person name="Veneault-Fourrey C."/>
            <person name="Henrissat B."/>
            <person name="Grigoriev I."/>
            <person name="Martin F."/>
            <person name="Perotto S."/>
        </authorList>
    </citation>
    <scope>NUCLEOTIDE SEQUENCE [LARGE SCALE GENOMIC DNA]</scope>
    <source>
        <strain evidence="12 13">E</strain>
    </source>
</reference>
<dbReference type="AlphaFoldDB" id="A0A2J6TL47"/>
<dbReference type="PROSITE" id="PS00108">
    <property type="entry name" value="PROTEIN_KINASE_ST"/>
    <property type="match status" value="1"/>
</dbReference>
<dbReference type="PROSITE" id="PS50011">
    <property type="entry name" value="PROTEIN_KINASE_DOM"/>
    <property type="match status" value="1"/>
</dbReference>
<feature type="compositionally biased region" description="Basic and acidic residues" evidence="10">
    <location>
        <begin position="165"/>
        <end position="175"/>
    </location>
</feature>
<protein>
    <recommendedName>
        <fullName evidence="1">non-specific serine/threonine protein kinase</fullName>
        <ecNumber evidence="1">2.7.11.1</ecNumber>
    </recommendedName>
</protein>
<keyword evidence="4 9" id="KW-0547">Nucleotide-binding</keyword>
<dbReference type="GO" id="GO:0005524">
    <property type="term" value="F:ATP binding"/>
    <property type="evidence" value="ECO:0007669"/>
    <property type="project" value="UniProtKB-UniRule"/>
</dbReference>